<keyword evidence="2" id="KW-1185">Reference proteome</keyword>
<dbReference type="OrthoDB" id="3830496at2"/>
<dbReference type="AlphaFoldDB" id="A0A239LIU8"/>
<name>A0A239LIU8_9ACTN</name>
<dbReference type="RefSeq" id="WP_089248182.1">
    <property type="nucleotide sequence ID" value="NZ_FZPH01000004.1"/>
</dbReference>
<accession>A0A239LIU8</accession>
<gene>
    <name evidence="1" type="ORF">SAMN05421812_104358</name>
</gene>
<evidence type="ECO:0000313" key="1">
    <source>
        <dbReference type="EMBL" id="SNT30210.1"/>
    </source>
</evidence>
<dbReference type="InterPro" id="IPR046251">
    <property type="entry name" value="DUF6284"/>
</dbReference>
<protein>
    <submittedName>
        <fullName evidence="1">Uncharacterized protein</fullName>
    </submittedName>
</protein>
<reference evidence="1 2" key="1">
    <citation type="submission" date="2017-06" db="EMBL/GenBank/DDBJ databases">
        <authorList>
            <person name="Kim H.J."/>
            <person name="Triplett B.A."/>
        </authorList>
    </citation>
    <scope>NUCLEOTIDE SEQUENCE [LARGE SCALE GENOMIC DNA]</scope>
    <source>
        <strain evidence="1 2">CGMCC 4.5593</strain>
    </source>
</reference>
<dbReference type="EMBL" id="FZPH01000004">
    <property type="protein sequence ID" value="SNT30210.1"/>
    <property type="molecule type" value="Genomic_DNA"/>
</dbReference>
<organism evidence="1 2">
    <name type="scientific">Asanoa hainanensis</name>
    <dbReference type="NCBI Taxonomy" id="560556"/>
    <lineage>
        <taxon>Bacteria</taxon>
        <taxon>Bacillati</taxon>
        <taxon>Actinomycetota</taxon>
        <taxon>Actinomycetes</taxon>
        <taxon>Micromonosporales</taxon>
        <taxon>Micromonosporaceae</taxon>
        <taxon>Asanoa</taxon>
    </lineage>
</organism>
<dbReference type="Proteomes" id="UP000198362">
    <property type="component" value="Unassembled WGS sequence"/>
</dbReference>
<sequence>MKPVRSKPSDDGPSSAELAAIQREWPLIEAEMALVAAEIRVLTAQPQPTVRDWHRLRAAERRVLREVAALVHSRVGEVFGDAA</sequence>
<proteinExistence type="predicted"/>
<dbReference type="Pfam" id="PF19801">
    <property type="entry name" value="DUF6284"/>
    <property type="match status" value="1"/>
</dbReference>
<evidence type="ECO:0000313" key="2">
    <source>
        <dbReference type="Proteomes" id="UP000198362"/>
    </source>
</evidence>